<dbReference type="STRING" id="485917.Phep_1742"/>
<proteinExistence type="predicted"/>
<dbReference type="Proteomes" id="UP000000852">
    <property type="component" value="Chromosome"/>
</dbReference>
<protein>
    <submittedName>
        <fullName evidence="1">Uncharacterized protein</fullName>
    </submittedName>
</protein>
<accession>C6XV86</accession>
<gene>
    <name evidence="1" type="ordered locus">Phep_1742</name>
</gene>
<dbReference type="HOGENOM" id="CLU_3293857_0_0_10"/>
<name>C6XV86_PEDHD</name>
<dbReference type="AlphaFoldDB" id="C6XV86"/>
<reference evidence="1 2" key="1">
    <citation type="journal article" date="2009" name="Stand. Genomic Sci.">
        <title>Complete genome sequence of Pedobacter heparinus type strain (HIM 762-3).</title>
        <authorList>
            <person name="Han C."/>
            <person name="Spring S."/>
            <person name="Lapidus A."/>
            <person name="Del Rio T.G."/>
            <person name="Tice H."/>
            <person name="Copeland A."/>
            <person name="Cheng J.F."/>
            <person name="Lucas S."/>
            <person name="Chen F."/>
            <person name="Nolan M."/>
            <person name="Bruce D."/>
            <person name="Goodwin L."/>
            <person name="Pitluck S."/>
            <person name="Ivanova N."/>
            <person name="Mavromatis K."/>
            <person name="Mikhailova N."/>
            <person name="Pati A."/>
            <person name="Chen A."/>
            <person name="Palaniappan K."/>
            <person name="Land M."/>
            <person name="Hauser L."/>
            <person name="Chang Y.J."/>
            <person name="Jeffries C.C."/>
            <person name="Saunders E."/>
            <person name="Chertkov O."/>
            <person name="Brettin T."/>
            <person name="Goker M."/>
            <person name="Rohde M."/>
            <person name="Bristow J."/>
            <person name="Eisen J.A."/>
            <person name="Markowitz V."/>
            <person name="Hugenholtz P."/>
            <person name="Kyrpides N.C."/>
            <person name="Klenk H.P."/>
            <person name="Detter J.C."/>
        </authorList>
    </citation>
    <scope>NUCLEOTIDE SEQUENCE [LARGE SCALE GENOMIC DNA]</scope>
    <source>
        <strain evidence="2">ATCC 13125 / DSM 2366 / CIP 104194 / JCM 7457 / NBRC 12017 / NCIMB 9290 / NRRL B-14731 / HIM 762-3</strain>
    </source>
</reference>
<evidence type="ECO:0000313" key="2">
    <source>
        <dbReference type="Proteomes" id="UP000000852"/>
    </source>
</evidence>
<dbReference type="EMBL" id="CP001681">
    <property type="protein sequence ID" value="ACU03952.1"/>
    <property type="molecule type" value="Genomic_DNA"/>
</dbReference>
<keyword evidence="2" id="KW-1185">Reference proteome</keyword>
<organism evidence="1 2">
    <name type="scientific">Pedobacter heparinus (strain ATCC 13125 / DSM 2366 / CIP 104194 / JCM 7457 / NBRC 12017 / NCIMB 9290 / NRRL B-14731 / HIM 762-3)</name>
    <dbReference type="NCBI Taxonomy" id="485917"/>
    <lineage>
        <taxon>Bacteria</taxon>
        <taxon>Pseudomonadati</taxon>
        <taxon>Bacteroidota</taxon>
        <taxon>Sphingobacteriia</taxon>
        <taxon>Sphingobacteriales</taxon>
        <taxon>Sphingobacteriaceae</taxon>
        <taxon>Pedobacter</taxon>
    </lineage>
</organism>
<evidence type="ECO:0000313" key="1">
    <source>
        <dbReference type="EMBL" id="ACU03952.1"/>
    </source>
</evidence>
<dbReference type="KEGG" id="phe:Phep_1742"/>
<sequence length="40" mass="4498">MSFNVIFILITQANPLLVLLKVKVPLIEFSVIVPVKEALF</sequence>